<gene>
    <name evidence="7" type="ORF">M670_00320</name>
</gene>
<dbReference type="InterPro" id="IPR050768">
    <property type="entry name" value="UPF0353/GerABKA_families"/>
</dbReference>
<comment type="subcellular location">
    <subcellularLocation>
        <location evidence="4">Cell membrane</location>
    </subcellularLocation>
    <subcellularLocation>
        <location evidence="1">Membrane</location>
        <topology evidence="1">Multi-pass membrane protein</topology>
    </subcellularLocation>
</comment>
<evidence type="ECO:0000256" key="1">
    <source>
        <dbReference type="ARBA" id="ARBA00004141"/>
    </source>
</evidence>
<evidence type="ECO:0000313" key="8">
    <source>
        <dbReference type="Proteomes" id="UP000027936"/>
    </source>
</evidence>
<feature type="transmembrane region" description="Helical" evidence="6">
    <location>
        <begin position="425"/>
        <end position="451"/>
    </location>
</feature>
<evidence type="ECO:0000313" key="7">
    <source>
        <dbReference type="EMBL" id="KEF40294.1"/>
    </source>
</evidence>
<comment type="similarity">
    <text evidence="2 4">Belongs to the GerABKA family.</text>
</comment>
<sequence length="503" mass="56683">MRFKRYSTKNKMKIKETPNEKNKKEMPIINEQKLKETFEQCSDVVFSTLQFNQHDVTLIYCLGLIDNEIFYKTILLRLEEYFKSSDELNNNLANKLQLPSLRSVESLEKAENEIFSGKLLMYFKAINMLYSVNISNKPQRKPEETSLEISFKGPRDNFIEDIIVNHALIRKRLPTTSFISEQFKIGKRTKTKVFLLYMKDIANQNILKQIRSKMNDIDIDGLYSGAQLGELLNENPYAIFPRYSYTGRPDFAVQALLSGRFVILIDGVAYAILTPVTLFFLLKTAEDSETNYFYNAFERIIRVIALSAAILLPGFWVALTTFHQNQIPFTLLATIIEARKGVPLPTAMEAFLMLSLFEVFREAGMRLPLSIGQTFSVIGGLIIGDAAIRAGLTSPAMLVIIAGSTIATFTLVNQALIGIASLMRFLTVIIASLFGFLGLFASIYLFGIIIARIQSFDVPYLQVASRLSLKNAIKAFLKMPAQINTKRPSAVKPNDETNQGGSS</sequence>
<dbReference type="PIRSF" id="PIRSF005690">
    <property type="entry name" value="GerBA"/>
    <property type="match status" value="1"/>
</dbReference>
<reference evidence="7 8" key="1">
    <citation type="submission" date="2014-04" db="EMBL/GenBank/DDBJ databases">
        <title>Draft genome sequence of Bacillus azotoformans MEV2011, a (co-) denitrifying strain unable to grow in the presence of oxygen.</title>
        <authorList>
            <person name="Nielsen M."/>
            <person name="Schreiber L."/>
            <person name="Finster K."/>
            <person name="Schramm A."/>
        </authorList>
    </citation>
    <scope>NUCLEOTIDE SEQUENCE [LARGE SCALE GENOMIC DNA]</scope>
    <source>
        <strain evidence="7 8">MEV2011</strain>
    </source>
</reference>
<organism evidence="7 8">
    <name type="scientific">Schinkia azotoformans MEV2011</name>
    <dbReference type="NCBI Taxonomy" id="1348973"/>
    <lineage>
        <taxon>Bacteria</taxon>
        <taxon>Bacillati</taxon>
        <taxon>Bacillota</taxon>
        <taxon>Bacilli</taxon>
        <taxon>Bacillales</taxon>
        <taxon>Bacillaceae</taxon>
        <taxon>Calidifontibacillus/Schinkia group</taxon>
        <taxon>Schinkia</taxon>
    </lineage>
</organism>
<dbReference type="Pfam" id="PF03323">
    <property type="entry name" value="GerA"/>
    <property type="match status" value="1"/>
</dbReference>
<dbReference type="AlphaFoldDB" id="A0A072NRH9"/>
<dbReference type="PATRIC" id="fig|1348973.3.peg.306"/>
<keyword evidence="6" id="KW-1133">Transmembrane helix</keyword>
<comment type="caution">
    <text evidence="7">The sequence shown here is derived from an EMBL/GenBank/DDBJ whole genome shotgun (WGS) entry which is preliminary data.</text>
</comment>
<feature type="transmembrane region" description="Helical" evidence="6">
    <location>
        <begin position="394"/>
        <end position="413"/>
    </location>
</feature>
<keyword evidence="3 4" id="KW-0472">Membrane</keyword>
<evidence type="ECO:0000256" key="3">
    <source>
        <dbReference type="ARBA" id="ARBA00023136"/>
    </source>
</evidence>
<feature type="compositionally biased region" description="Basic and acidic residues" evidence="5">
    <location>
        <begin position="13"/>
        <end position="23"/>
    </location>
</feature>
<dbReference type="PANTHER" id="PTHR22550">
    <property type="entry name" value="SPORE GERMINATION PROTEIN"/>
    <property type="match status" value="1"/>
</dbReference>
<dbReference type="GO" id="GO:0009847">
    <property type="term" value="P:spore germination"/>
    <property type="evidence" value="ECO:0007669"/>
    <property type="project" value="UniProtKB-UniRule"/>
</dbReference>
<evidence type="ECO:0000256" key="2">
    <source>
        <dbReference type="ARBA" id="ARBA00005278"/>
    </source>
</evidence>
<dbReference type="EMBL" id="JJRY01000001">
    <property type="protein sequence ID" value="KEF40294.1"/>
    <property type="molecule type" value="Genomic_DNA"/>
</dbReference>
<dbReference type="InterPro" id="IPR004995">
    <property type="entry name" value="Spore_Ger"/>
</dbReference>
<dbReference type="Proteomes" id="UP000027936">
    <property type="component" value="Unassembled WGS sequence"/>
</dbReference>
<evidence type="ECO:0000256" key="4">
    <source>
        <dbReference type="PIRNR" id="PIRNR005690"/>
    </source>
</evidence>
<dbReference type="GO" id="GO:0005886">
    <property type="term" value="C:plasma membrane"/>
    <property type="evidence" value="ECO:0007669"/>
    <property type="project" value="UniProtKB-SubCell"/>
</dbReference>
<accession>A0A072NRH9</accession>
<feature type="compositionally biased region" description="Basic residues" evidence="5">
    <location>
        <begin position="1"/>
        <end position="12"/>
    </location>
</feature>
<evidence type="ECO:0000256" key="6">
    <source>
        <dbReference type="SAM" id="Phobius"/>
    </source>
</evidence>
<feature type="region of interest" description="Disordered" evidence="5">
    <location>
        <begin position="1"/>
        <end position="23"/>
    </location>
</feature>
<keyword evidence="6" id="KW-0812">Transmembrane</keyword>
<feature type="transmembrane region" description="Helical" evidence="6">
    <location>
        <begin position="261"/>
        <end position="282"/>
    </location>
</feature>
<protein>
    <submittedName>
        <fullName evidence="7">Spore germination protein, GerA family</fullName>
    </submittedName>
</protein>
<evidence type="ECO:0000256" key="5">
    <source>
        <dbReference type="SAM" id="MobiDB-lite"/>
    </source>
</evidence>
<dbReference type="PANTHER" id="PTHR22550:SF5">
    <property type="entry name" value="LEUCINE ZIPPER PROTEIN 4"/>
    <property type="match status" value="1"/>
</dbReference>
<feature type="transmembrane region" description="Helical" evidence="6">
    <location>
        <begin position="303"/>
        <end position="322"/>
    </location>
</feature>
<feature type="transmembrane region" description="Helical" evidence="6">
    <location>
        <begin position="367"/>
        <end position="388"/>
    </location>
</feature>
<name>A0A072NRH9_SCHAZ</name>
<proteinExistence type="inferred from homology"/>
<dbReference type="RefSeq" id="WP_051678009.1">
    <property type="nucleotide sequence ID" value="NZ_JJRY01000001.1"/>
</dbReference>